<dbReference type="EMBL" id="CP034460">
    <property type="protein sequence ID" value="QBM89798.1"/>
    <property type="molecule type" value="Genomic_DNA"/>
</dbReference>
<evidence type="ECO:0000256" key="4">
    <source>
        <dbReference type="ARBA" id="ARBA00022801"/>
    </source>
</evidence>
<feature type="compositionally biased region" description="Basic and acidic residues" evidence="7">
    <location>
        <begin position="42"/>
        <end position="53"/>
    </location>
</feature>
<evidence type="ECO:0000256" key="6">
    <source>
        <dbReference type="ARBA" id="ARBA00023242"/>
    </source>
</evidence>
<dbReference type="InterPro" id="IPR034922">
    <property type="entry name" value="REX1-like_exo"/>
</dbReference>
<dbReference type="AlphaFoldDB" id="A0A4P6XUC6"/>
<sequence>MTIPDSDQPSPNCPEVLSRNTARLSISMADSQNDLKAVREMLSEAQKDAKKDPGISLSAFDDDTDSVASHASEASTATPQPSKRRRSSAHSIALVQGKVHKRKNKWVTEQIELRYHKEAKQGLSMNELRFFVLNVLKAKTLCTTPLFDLAAPWKLKNVVFAFVPDLQESDFQVRKDETNLKNKPRLRALEKSASTPLSFLTEKCEYVVPTFMPESMPSPISVFLQLPLTKAGKKRRAAELSQVKLVLYDLLLTKLELESNKYPIHSSLDSSSDNNLEEGWVETADFEHEGSHTFALDCEFCQTSSGKALTRISIINFQNEVVYDQLVKPEEEITDYVTKYSGITEEMLANETTTLEDVQKKVLSLVSSSDILIGHSLNSDLNVMKLRHPNIIDTALLFEHHRGYPYKHALKYLAETHLARTIQNGEKDGTGHSSIEDLRACLDLVKLKLIEGPDFGRIVGLSLFRSAFDANAKLESSLVDYLMKEYGSLLNDVKEPTLTTSVVTNDDEAVNKVIEQLASKKFHLIWLREIQYNCGRKTVPPSYTGRLLDEDSRTGGKKPPVSQDDKTQLLRDLDQRLERLYNALPAGSLLIINTGGGDPTKMNYLNYVKRLFQRQIKAGKDIADFSAEELWDFDKATQLLEATESARQGVTLLAVKL</sequence>
<comment type="similarity">
    <text evidence="2">Belongs to the REXO1/REXO3 family.</text>
</comment>
<evidence type="ECO:0000256" key="1">
    <source>
        <dbReference type="ARBA" id="ARBA00004123"/>
    </source>
</evidence>
<feature type="domain" description="Exonuclease" evidence="8">
    <location>
        <begin position="292"/>
        <end position="454"/>
    </location>
</feature>
<dbReference type="SUPFAM" id="SSF53098">
    <property type="entry name" value="Ribonuclease H-like"/>
    <property type="match status" value="1"/>
</dbReference>
<dbReference type="InterPro" id="IPR012337">
    <property type="entry name" value="RNaseH-like_sf"/>
</dbReference>
<dbReference type="CDD" id="cd06145">
    <property type="entry name" value="REX1_like"/>
    <property type="match status" value="1"/>
</dbReference>
<dbReference type="FunFam" id="3.30.420.10:FF:000019">
    <property type="entry name" value="RNA exonuclease NEF-sp"/>
    <property type="match status" value="1"/>
</dbReference>
<dbReference type="PANTHER" id="PTHR12801">
    <property type="entry name" value="RNA EXONUCLEASE REXO1 / RECO3 FAMILY MEMBER-RELATED"/>
    <property type="match status" value="1"/>
</dbReference>
<dbReference type="GO" id="GO:0005634">
    <property type="term" value="C:nucleus"/>
    <property type="evidence" value="ECO:0007669"/>
    <property type="project" value="UniProtKB-SubCell"/>
</dbReference>
<keyword evidence="10" id="KW-1185">Reference proteome</keyword>
<gene>
    <name evidence="9" type="primary">MPUL0E00310</name>
    <name evidence="9" type="ORF">METSCH_E00310</name>
</gene>
<accession>A0A4P6XUC6</accession>
<dbReference type="InterPro" id="IPR036397">
    <property type="entry name" value="RNaseH_sf"/>
</dbReference>
<keyword evidence="4" id="KW-0378">Hydrolase</keyword>
<evidence type="ECO:0000313" key="9">
    <source>
        <dbReference type="EMBL" id="QBM89798.1"/>
    </source>
</evidence>
<feature type="compositionally biased region" description="Polar residues" evidence="7">
    <location>
        <begin position="66"/>
        <end position="81"/>
    </location>
</feature>
<evidence type="ECO:0000256" key="7">
    <source>
        <dbReference type="SAM" id="MobiDB-lite"/>
    </source>
</evidence>
<name>A0A4P6XUC6_9ASCO</name>
<organism evidence="9 10">
    <name type="scientific">Metschnikowia aff. pulcherrima</name>
    <dbReference type="NCBI Taxonomy" id="2163413"/>
    <lineage>
        <taxon>Eukaryota</taxon>
        <taxon>Fungi</taxon>
        <taxon>Dikarya</taxon>
        <taxon>Ascomycota</taxon>
        <taxon>Saccharomycotina</taxon>
        <taxon>Pichiomycetes</taxon>
        <taxon>Metschnikowiaceae</taxon>
        <taxon>Metschnikowia</taxon>
    </lineage>
</organism>
<dbReference type="SMART" id="SM00479">
    <property type="entry name" value="EXOIII"/>
    <property type="match status" value="1"/>
</dbReference>
<feature type="region of interest" description="Disordered" evidence="7">
    <location>
        <begin position="42"/>
        <end position="90"/>
    </location>
</feature>
<dbReference type="GO" id="GO:0004527">
    <property type="term" value="F:exonuclease activity"/>
    <property type="evidence" value="ECO:0007669"/>
    <property type="project" value="UniProtKB-KW"/>
</dbReference>
<dbReference type="Pfam" id="PF00929">
    <property type="entry name" value="RNase_T"/>
    <property type="match status" value="1"/>
</dbReference>
<dbReference type="Gene3D" id="3.30.420.10">
    <property type="entry name" value="Ribonuclease H-like superfamily/Ribonuclease H"/>
    <property type="match status" value="1"/>
</dbReference>
<dbReference type="PANTHER" id="PTHR12801:SF115">
    <property type="entry name" value="FI18136P1-RELATED"/>
    <property type="match status" value="1"/>
</dbReference>
<keyword evidence="3" id="KW-0540">Nuclease</keyword>
<dbReference type="GO" id="GO:0003676">
    <property type="term" value="F:nucleic acid binding"/>
    <property type="evidence" value="ECO:0007669"/>
    <property type="project" value="InterPro"/>
</dbReference>
<evidence type="ECO:0000259" key="8">
    <source>
        <dbReference type="SMART" id="SM00479"/>
    </source>
</evidence>
<evidence type="ECO:0000313" key="10">
    <source>
        <dbReference type="Proteomes" id="UP000292447"/>
    </source>
</evidence>
<proteinExistence type="inferred from homology"/>
<evidence type="ECO:0000256" key="5">
    <source>
        <dbReference type="ARBA" id="ARBA00022839"/>
    </source>
</evidence>
<dbReference type="STRING" id="2163413.A0A4P6XUC6"/>
<feature type="region of interest" description="Disordered" evidence="7">
    <location>
        <begin position="543"/>
        <end position="565"/>
    </location>
</feature>
<evidence type="ECO:0000256" key="2">
    <source>
        <dbReference type="ARBA" id="ARBA00006357"/>
    </source>
</evidence>
<comment type="subcellular location">
    <subcellularLocation>
        <location evidence="1">Nucleus</location>
    </subcellularLocation>
</comment>
<keyword evidence="5 9" id="KW-0269">Exonuclease</keyword>
<dbReference type="InterPro" id="IPR013520">
    <property type="entry name" value="Ribonucl_H"/>
</dbReference>
<keyword evidence="6" id="KW-0539">Nucleus</keyword>
<reference evidence="10" key="1">
    <citation type="submission" date="2019-03" db="EMBL/GenBank/DDBJ databases">
        <title>Snf2 controls pulcherriminic acid biosynthesis and connects pigmentation and antifungal activity of the yeast Metschnikowia pulcherrima.</title>
        <authorList>
            <person name="Gore-Lloyd D."/>
            <person name="Sumann I."/>
            <person name="Brachmann A.O."/>
            <person name="Schneeberger K."/>
            <person name="Ortiz-Merino R.A."/>
            <person name="Moreno-Beltran M."/>
            <person name="Schlaefli M."/>
            <person name="Kirner P."/>
            <person name="Santos Kron A."/>
            <person name="Wolfe K.H."/>
            <person name="Piel J."/>
            <person name="Ahrens C.H."/>
            <person name="Henk D."/>
            <person name="Freimoser F.M."/>
        </authorList>
    </citation>
    <scope>NUCLEOTIDE SEQUENCE [LARGE SCALE GENOMIC DNA]</scope>
    <source>
        <strain evidence="10">APC 1.2</strain>
    </source>
</reference>
<protein>
    <submittedName>
        <fullName evidence="9">RNA exonuclease 1</fullName>
    </submittedName>
</protein>
<dbReference type="InterPro" id="IPR047021">
    <property type="entry name" value="REXO1/3/4-like"/>
</dbReference>
<dbReference type="Proteomes" id="UP000292447">
    <property type="component" value="Chromosome V"/>
</dbReference>
<evidence type="ECO:0000256" key="3">
    <source>
        <dbReference type="ARBA" id="ARBA00022722"/>
    </source>
</evidence>